<dbReference type="SUPFAM" id="SSF51197">
    <property type="entry name" value="Clavaminate synthase-like"/>
    <property type="match status" value="1"/>
</dbReference>
<proteinExistence type="inferred from homology"/>
<evidence type="ECO:0000313" key="5">
    <source>
        <dbReference type="Proteomes" id="UP000053647"/>
    </source>
</evidence>
<dbReference type="InterPro" id="IPR026992">
    <property type="entry name" value="DIOX_N"/>
</dbReference>
<dbReference type="Pfam" id="PF03171">
    <property type="entry name" value="2OG-FeII_Oxy"/>
    <property type="match status" value="1"/>
</dbReference>
<sequence>MHGTTLPPFPTDVPTHPLLIIDFGLIKAGDHVESERLWEAATTLGFWYLKNHGADKEVDAMFKVGAETLALPLEEKMKFEQGDEGQSCGYKKSGANAVDASGQLDAVEFINISKDDALAFPRVAHRTYPAPTTAAIPTAVAPFVRKGLDISYTVLRLFNERLGLPEGTLDRFHDLEEYSGSEVRVIRAPPMPGKVTADRATLGAHTDFGSLSFLHNRLGGLQVLPPGHTEWSYVKPIPGHAVCNVGDALSLFSGGILRSNIHRVVPPPGAQGDHERFSLVFFTRPGNSKILRALVEDSPIIAEAVKNQPEKDFETGSTAAEWFARRVKYQRINNRKGPETWAASRGTEHQPAAA</sequence>
<reference evidence="5" key="2">
    <citation type="submission" date="2015-01" db="EMBL/GenBank/DDBJ databases">
        <title>Evolutionary Origins and Diversification of the Mycorrhizal Mutualists.</title>
        <authorList>
            <consortium name="DOE Joint Genome Institute"/>
            <consortium name="Mycorrhizal Genomics Consortium"/>
            <person name="Kohler A."/>
            <person name="Kuo A."/>
            <person name="Nagy L.G."/>
            <person name="Floudas D."/>
            <person name="Copeland A."/>
            <person name="Barry K.W."/>
            <person name="Cichocki N."/>
            <person name="Veneault-Fourrey C."/>
            <person name="LaButti K."/>
            <person name="Lindquist E.A."/>
            <person name="Lipzen A."/>
            <person name="Lundell T."/>
            <person name="Morin E."/>
            <person name="Murat C."/>
            <person name="Riley R."/>
            <person name="Ohm R."/>
            <person name="Sun H."/>
            <person name="Tunlid A."/>
            <person name="Henrissat B."/>
            <person name="Grigoriev I.V."/>
            <person name="Hibbett D.S."/>
            <person name="Martin F."/>
        </authorList>
    </citation>
    <scope>NUCLEOTIDE SEQUENCE [LARGE SCALE GENOMIC DNA]</scope>
    <source>
        <strain evidence="5">ATCC 200175</strain>
    </source>
</reference>
<keyword evidence="1" id="KW-0479">Metal-binding</keyword>
<organism evidence="4 5">
    <name type="scientific">Paxillus involutus ATCC 200175</name>
    <dbReference type="NCBI Taxonomy" id="664439"/>
    <lineage>
        <taxon>Eukaryota</taxon>
        <taxon>Fungi</taxon>
        <taxon>Dikarya</taxon>
        <taxon>Basidiomycota</taxon>
        <taxon>Agaricomycotina</taxon>
        <taxon>Agaricomycetes</taxon>
        <taxon>Agaricomycetidae</taxon>
        <taxon>Boletales</taxon>
        <taxon>Paxilineae</taxon>
        <taxon>Paxillaceae</taxon>
        <taxon>Paxillus</taxon>
    </lineage>
</organism>
<reference evidence="4 5" key="1">
    <citation type="submission" date="2014-06" db="EMBL/GenBank/DDBJ databases">
        <authorList>
            <consortium name="DOE Joint Genome Institute"/>
            <person name="Kuo A."/>
            <person name="Kohler A."/>
            <person name="Nagy L.G."/>
            <person name="Floudas D."/>
            <person name="Copeland A."/>
            <person name="Barry K.W."/>
            <person name="Cichocki N."/>
            <person name="Veneault-Fourrey C."/>
            <person name="LaButti K."/>
            <person name="Lindquist E.A."/>
            <person name="Lipzen A."/>
            <person name="Lundell T."/>
            <person name="Morin E."/>
            <person name="Murat C."/>
            <person name="Sun H."/>
            <person name="Tunlid A."/>
            <person name="Henrissat B."/>
            <person name="Grigoriev I.V."/>
            <person name="Hibbett D.S."/>
            <person name="Martin F."/>
            <person name="Nordberg H.P."/>
            <person name="Cantor M.N."/>
            <person name="Hua S.X."/>
        </authorList>
    </citation>
    <scope>NUCLEOTIDE SEQUENCE [LARGE SCALE GENOMIC DNA]</scope>
    <source>
        <strain evidence="4 5">ATCC 200175</strain>
    </source>
</reference>
<evidence type="ECO:0000259" key="3">
    <source>
        <dbReference type="PROSITE" id="PS51471"/>
    </source>
</evidence>
<keyword evidence="1" id="KW-0560">Oxidoreductase</keyword>
<dbReference type="InterPro" id="IPR050231">
    <property type="entry name" value="Iron_ascorbate_oxido_reductase"/>
</dbReference>
<dbReference type="AlphaFoldDB" id="A0A0C9TFB6"/>
<evidence type="ECO:0000256" key="1">
    <source>
        <dbReference type="RuleBase" id="RU003682"/>
    </source>
</evidence>
<evidence type="ECO:0000313" key="4">
    <source>
        <dbReference type="EMBL" id="KIJ05961.1"/>
    </source>
</evidence>
<dbReference type="InterPro" id="IPR027443">
    <property type="entry name" value="IPNS-like_sf"/>
</dbReference>
<evidence type="ECO:0000256" key="2">
    <source>
        <dbReference type="SAM" id="MobiDB-lite"/>
    </source>
</evidence>
<feature type="region of interest" description="Disordered" evidence="2">
    <location>
        <begin position="334"/>
        <end position="354"/>
    </location>
</feature>
<comment type="similarity">
    <text evidence="1">Belongs to the iron/ascorbate-dependent oxidoreductase family.</text>
</comment>
<dbReference type="PROSITE" id="PS51471">
    <property type="entry name" value="FE2OG_OXY"/>
    <property type="match status" value="1"/>
</dbReference>
<protein>
    <recommendedName>
        <fullName evidence="3">Fe2OG dioxygenase domain-containing protein</fullName>
    </recommendedName>
</protein>
<gene>
    <name evidence="4" type="ORF">PAXINDRAFT_92696</name>
</gene>
<accession>A0A0C9TFB6</accession>
<dbReference type="Gene3D" id="2.60.120.330">
    <property type="entry name" value="B-lactam Antibiotic, Isopenicillin N Synthase, Chain"/>
    <property type="match status" value="1"/>
</dbReference>
<keyword evidence="5" id="KW-1185">Reference proteome</keyword>
<dbReference type="InterPro" id="IPR044861">
    <property type="entry name" value="IPNS-like_FE2OG_OXY"/>
</dbReference>
<dbReference type="PANTHER" id="PTHR47990">
    <property type="entry name" value="2-OXOGLUTARATE (2OG) AND FE(II)-DEPENDENT OXYGENASE SUPERFAMILY PROTEIN-RELATED"/>
    <property type="match status" value="1"/>
</dbReference>
<dbReference type="OrthoDB" id="406156at2759"/>
<dbReference type="EMBL" id="KN820600">
    <property type="protein sequence ID" value="KIJ05961.1"/>
    <property type="molecule type" value="Genomic_DNA"/>
</dbReference>
<dbReference type="Proteomes" id="UP000053647">
    <property type="component" value="Unassembled WGS sequence"/>
</dbReference>
<dbReference type="Pfam" id="PF14226">
    <property type="entry name" value="DIOX_N"/>
    <property type="match status" value="1"/>
</dbReference>
<keyword evidence="1" id="KW-0408">Iron</keyword>
<dbReference type="InterPro" id="IPR005123">
    <property type="entry name" value="Oxoglu/Fe-dep_dioxygenase_dom"/>
</dbReference>
<dbReference type="GO" id="GO:0046872">
    <property type="term" value="F:metal ion binding"/>
    <property type="evidence" value="ECO:0007669"/>
    <property type="project" value="UniProtKB-KW"/>
</dbReference>
<dbReference type="HOGENOM" id="CLU_010119_4_0_1"/>
<name>A0A0C9TFB6_PAXIN</name>
<dbReference type="GO" id="GO:0016491">
    <property type="term" value="F:oxidoreductase activity"/>
    <property type="evidence" value="ECO:0007669"/>
    <property type="project" value="UniProtKB-KW"/>
</dbReference>
<feature type="domain" description="Fe2OG dioxygenase" evidence="3">
    <location>
        <begin position="179"/>
        <end position="285"/>
    </location>
</feature>